<feature type="region of interest" description="Disordered" evidence="2">
    <location>
        <begin position="283"/>
        <end position="304"/>
    </location>
</feature>
<evidence type="ECO:0000313" key="4">
    <source>
        <dbReference type="EMBL" id="SZX76857.1"/>
    </source>
</evidence>
<evidence type="ECO:0000313" key="5">
    <source>
        <dbReference type="Proteomes" id="UP000256970"/>
    </source>
</evidence>
<dbReference type="Proteomes" id="UP000256970">
    <property type="component" value="Unassembled WGS sequence"/>
</dbReference>
<evidence type="ECO:0000259" key="3">
    <source>
        <dbReference type="SMART" id="SM00226"/>
    </source>
</evidence>
<dbReference type="PANTHER" id="PTHR11717">
    <property type="entry name" value="LOW MOLECULAR WEIGHT PROTEIN TYROSINE PHOSPHATASE"/>
    <property type="match status" value="1"/>
</dbReference>
<dbReference type="SUPFAM" id="SSF52788">
    <property type="entry name" value="Phosphotyrosine protein phosphatases I"/>
    <property type="match status" value="1"/>
</dbReference>
<accession>A0A383WH89</accession>
<dbReference type="InterPro" id="IPR050438">
    <property type="entry name" value="LMW_PTPase"/>
</dbReference>
<reference evidence="4 5" key="1">
    <citation type="submission" date="2016-10" db="EMBL/GenBank/DDBJ databases">
        <authorList>
            <person name="Cai Z."/>
        </authorList>
    </citation>
    <scope>NUCLEOTIDE SEQUENCE [LARGE SCALE GENOMIC DNA]</scope>
</reference>
<dbReference type="EC" id="3.1.3.48" evidence="1"/>
<feature type="compositionally biased region" description="Low complexity" evidence="2">
    <location>
        <begin position="283"/>
        <end position="299"/>
    </location>
</feature>
<dbReference type="InterPro" id="IPR023485">
    <property type="entry name" value="Ptyr_pPase"/>
</dbReference>
<organism evidence="4 5">
    <name type="scientific">Tetradesmus obliquus</name>
    <name type="common">Green alga</name>
    <name type="synonym">Acutodesmus obliquus</name>
    <dbReference type="NCBI Taxonomy" id="3088"/>
    <lineage>
        <taxon>Eukaryota</taxon>
        <taxon>Viridiplantae</taxon>
        <taxon>Chlorophyta</taxon>
        <taxon>core chlorophytes</taxon>
        <taxon>Chlorophyceae</taxon>
        <taxon>CS clade</taxon>
        <taxon>Sphaeropleales</taxon>
        <taxon>Scenedesmaceae</taxon>
        <taxon>Tetradesmus</taxon>
    </lineage>
</organism>
<dbReference type="SMART" id="SM00226">
    <property type="entry name" value="LMWPc"/>
    <property type="match status" value="1"/>
</dbReference>
<keyword evidence="5" id="KW-1185">Reference proteome</keyword>
<dbReference type="EMBL" id="FNXT01001268">
    <property type="protein sequence ID" value="SZX76857.1"/>
    <property type="molecule type" value="Genomic_DNA"/>
</dbReference>
<dbReference type="InterPro" id="IPR036196">
    <property type="entry name" value="Ptyr_pPase_sf"/>
</dbReference>
<evidence type="ECO:0000256" key="2">
    <source>
        <dbReference type="SAM" id="MobiDB-lite"/>
    </source>
</evidence>
<feature type="domain" description="Phosphotyrosine protein phosphatase I" evidence="3">
    <location>
        <begin position="81"/>
        <end position="268"/>
    </location>
</feature>
<evidence type="ECO:0000256" key="1">
    <source>
        <dbReference type="ARBA" id="ARBA00013064"/>
    </source>
</evidence>
<sequence length="345" mass="35803">MQQQLRRQCSGVPFANAKANAGISHPRRRLKRPVQVQSSSNSSSSSSGNTVLVDGLVVQPAYRSTPWEAEQLKAQQAKDKAQIMFVSESGICRGPLAAALFSHMLADSPLRGWVDVHVRASRDYCIGQQPHPAADAVAQAALGAPLAAAAAAADGAAEPAAAAAGAVQFDPAADIVASDLVLVMDKYTAADVLREVSSYDLINPGGYYSARVRVLGSFHPVLGKRNSLTDAQDIDDPLYGNTGGQKEQDAVLLAAKLIHESCAALLQQLEGLAAEQGLLDGTEPAAAAAPGSNGDAAAGEDASVPLSPGAKFRQALVGRIREEGVISWLVPPMLQGANTDLGGWV</sequence>
<name>A0A383WH89_TETOB</name>
<dbReference type="Gene3D" id="3.40.50.2300">
    <property type="match status" value="1"/>
</dbReference>
<dbReference type="PANTHER" id="PTHR11717:SF7">
    <property type="entry name" value="LOW MOLECULAR WEIGHT PHOSPHOTYROSINE PROTEIN PHOSPHATASE"/>
    <property type="match status" value="1"/>
</dbReference>
<gene>
    <name evidence="4" type="ORF">BQ4739_LOCUS17224</name>
</gene>
<dbReference type="GO" id="GO:0004725">
    <property type="term" value="F:protein tyrosine phosphatase activity"/>
    <property type="evidence" value="ECO:0007669"/>
    <property type="project" value="UniProtKB-EC"/>
</dbReference>
<protein>
    <recommendedName>
        <fullName evidence="1">protein-tyrosine-phosphatase</fullName>
        <ecNumber evidence="1">3.1.3.48</ecNumber>
    </recommendedName>
</protein>
<feature type="compositionally biased region" description="Low complexity" evidence="2">
    <location>
        <begin position="38"/>
        <end position="47"/>
    </location>
</feature>
<feature type="region of interest" description="Disordered" evidence="2">
    <location>
        <begin position="16"/>
        <end position="48"/>
    </location>
</feature>
<proteinExistence type="predicted"/>
<dbReference type="STRING" id="3088.A0A383WH89"/>
<dbReference type="AlphaFoldDB" id="A0A383WH89"/>